<reference evidence="1" key="1">
    <citation type="journal article" date="2020" name="Cell">
        <title>Large-Scale Comparative Analyses of Tick Genomes Elucidate Their Genetic Diversity and Vector Capacities.</title>
        <authorList>
            <consortium name="Tick Genome and Microbiome Consortium (TIGMIC)"/>
            <person name="Jia N."/>
            <person name="Wang J."/>
            <person name="Shi W."/>
            <person name="Du L."/>
            <person name="Sun Y."/>
            <person name="Zhan W."/>
            <person name="Jiang J.F."/>
            <person name="Wang Q."/>
            <person name="Zhang B."/>
            <person name="Ji P."/>
            <person name="Bell-Sakyi L."/>
            <person name="Cui X.M."/>
            <person name="Yuan T.T."/>
            <person name="Jiang B.G."/>
            <person name="Yang W.F."/>
            <person name="Lam T.T."/>
            <person name="Chang Q.C."/>
            <person name="Ding S.J."/>
            <person name="Wang X.J."/>
            <person name="Zhu J.G."/>
            <person name="Ruan X.D."/>
            <person name="Zhao L."/>
            <person name="Wei J.T."/>
            <person name="Ye R.Z."/>
            <person name="Que T.C."/>
            <person name="Du C.H."/>
            <person name="Zhou Y.H."/>
            <person name="Cheng J.X."/>
            <person name="Dai P.F."/>
            <person name="Guo W.B."/>
            <person name="Han X.H."/>
            <person name="Huang E.J."/>
            <person name="Li L.F."/>
            <person name="Wei W."/>
            <person name="Gao Y.C."/>
            <person name="Liu J.Z."/>
            <person name="Shao H.Z."/>
            <person name="Wang X."/>
            <person name="Wang C.C."/>
            <person name="Yang T.C."/>
            <person name="Huo Q.B."/>
            <person name="Li W."/>
            <person name="Chen H.Y."/>
            <person name="Chen S.E."/>
            <person name="Zhou L.G."/>
            <person name="Ni X.B."/>
            <person name="Tian J.H."/>
            <person name="Sheng Y."/>
            <person name="Liu T."/>
            <person name="Pan Y.S."/>
            <person name="Xia L.Y."/>
            <person name="Li J."/>
            <person name="Zhao F."/>
            <person name="Cao W.C."/>
        </authorList>
    </citation>
    <scope>NUCLEOTIDE SEQUENCE</scope>
    <source>
        <strain evidence="1">Rmic-2018</strain>
    </source>
</reference>
<evidence type="ECO:0000313" key="1">
    <source>
        <dbReference type="EMBL" id="KAH8026753.1"/>
    </source>
</evidence>
<keyword evidence="2" id="KW-1185">Reference proteome</keyword>
<proteinExistence type="predicted"/>
<comment type="caution">
    <text evidence="1">The sequence shown here is derived from an EMBL/GenBank/DDBJ whole genome shotgun (WGS) entry which is preliminary data.</text>
</comment>
<dbReference type="AlphaFoldDB" id="A0A9J6DXY9"/>
<dbReference type="EMBL" id="JABSTU010000007">
    <property type="protein sequence ID" value="KAH8026753.1"/>
    <property type="molecule type" value="Genomic_DNA"/>
</dbReference>
<gene>
    <name evidence="1" type="ORF">HPB51_024252</name>
</gene>
<reference evidence="1" key="2">
    <citation type="submission" date="2021-09" db="EMBL/GenBank/DDBJ databases">
        <authorList>
            <person name="Jia N."/>
            <person name="Wang J."/>
            <person name="Shi W."/>
            <person name="Du L."/>
            <person name="Sun Y."/>
            <person name="Zhan W."/>
            <person name="Jiang J."/>
            <person name="Wang Q."/>
            <person name="Zhang B."/>
            <person name="Ji P."/>
            <person name="Sakyi L.B."/>
            <person name="Cui X."/>
            <person name="Yuan T."/>
            <person name="Jiang B."/>
            <person name="Yang W."/>
            <person name="Lam T.T.-Y."/>
            <person name="Chang Q."/>
            <person name="Ding S."/>
            <person name="Wang X."/>
            <person name="Zhu J."/>
            <person name="Ruan X."/>
            <person name="Zhao L."/>
            <person name="Wei J."/>
            <person name="Que T."/>
            <person name="Du C."/>
            <person name="Cheng J."/>
            <person name="Dai P."/>
            <person name="Han X."/>
            <person name="Huang E."/>
            <person name="Gao Y."/>
            <person name="Liu J."/>
            <person name="Shao H."/>
            <person name="Ye R."/>
            <person name="Li L."/>
            <person name="Wei W."/>
            <person name="Wang X."/>
            <person name="Wang C."/>
            <person name="Huo Q."/>
            <person name="Li W."/>
            <person name="Guo W."/>
            <person name="Chen H."/>
            <person name="Chen S."/>
            <person name="Zhou L."/>
            <person name="Zhou L."/>
            <person name="Ni X."/>
            <person name="Tian J."/>
            <person name="Zhou Y."/>
            <person name="Sheng Y."/>
            <person name="Liu T."/>
            <person name="Pan Y."/>
            <person name="Xia L."/>
            <person name="Li J."/>
            <person name="Zhao F."/>
            <person name="Cao W."/>
        </authorList>
    </citation>
    <scope>NUCLEOTIDE SEQUENCE</scope>
    <source>
        <strain evidence="1">Rmic-2018</strain>
        <tissue evidence="1">Larvae</tissue>
    </source>
</reference>
<evidence type="ECO:0000313" key="2">
    <source>
        <dbReference type="Proteomes" id="UP000821866"/>
    </source>
</evidence>
<accession>A0A9J6DXY9</accession>
<protein>
    <submittedName>
        <fullName evidence="1">Uncharacterized protein</fullName>
    </submittedName>
</protein>
<organism evidence="1 2">
    <name type="scientific">Rhipicephalus microplus</name>
    <name type="common">Cattle tick</name>
    <name type="synonym">Boophilus microplus</name>
    <dbReference type="NCBI Taxonomy" id="6941"/>
    <lineage>
        <taxon>Eukaryota</taxon>
        <taxon>Metazoa</taxon>
        <taxon>Ecdysozoa</taxon>
        <taxon>Arthropoda</taxon>
        <taxon>Chelicerata</taxon>
        <taxon>Arachnida</taxon>
        <taxon>Acari</taxon>
        <taxon>Parasitiformes</taxon>
        <taxon>Ixodida</taxon>
        <taxon>Ixodoidea</taxon>
        <taxon>Ixodidae</taxon>
        <taxon>Rhipicephalinae</taxon>
        <taxon>Rhipicephalus</taxon>
        <taxon>Boophilus</taxon>
    </lineage>
</organism>
<sequence>MGPANNGGSPGALCRRCIHRPHTQAASGSSGVPALYGWVASAAERGLLGGEVPVCRCCRLRLAFQRRRLARTVALAFGDLVPARLPPSFAARSLPRSSACLPICLSRAIGSVYTLTRPRMGMLIRGSDVRPVIDERVCRTLPRCLSPSSAPASNVFFPGWKTMDAYSGLPSASVSYALARG</sequence>
<dbReference type="Proteomes" id="UP000821866">
    <property type="component" value="Unassembled WGS sequence"/>
</dbReference>
<name>A0A9J6DXY9_RHIMP</name>